<keyword evidence="6" id="KW-0788">Thiol protease</keyword>
<dbReference type="RefSeq" id="WP_064231488.1">
    <property type="nucleotide sequence ID" value="NZ_LVZK01000001.1"/>
</dbReference>
<gene>
    <name evidence="9" type="ORF">A4H34_06940</name>
</gene>
<protein>
    <recommendedName>
        <fullName evidence="2">Pyrrolidone-carboxylate peptidase</fullName>
    </recommendedName>
    <alternativeName>
        <fullName evidence="7">5-oxoprolyl-peptidase</fullName>
    </alternativeName>
    <alternativeName>
        <fullName evidence="8">Pyroglutamyl-peptidase I</fullName>
    </alternativeName>
</protein>
<dbReference type="Gene3D" id="3.40.630.20">
    <property type="entry name" value="Peptidase C15, pyroglutamyl peptidase I-like"/>
    <property type="match status" value="1"/>
</dbReference>
<organism evidence="9 10">
    <name type="scientific">Peptidiphaga gingivicola</name>
    <dbReference type="NCBI Taxonomy" id="2741497"/>
    <lineage>
        <taxon>Bacteria</taxon>
        <taxon>Bacillati</taxon>
        <taxon>Actinomycetota</taxon>
        <taxon>Actinomycetes</taxon>
        <taxon>Actinomycetales</taxon>
        <taxon>Actinomycetaceae</taxon>
        <taxon>Peptidiphaga</taxon>
    </lineage>
</organism>
<evidence type="ECO:0000256" key="7">
    <source>
        <dbReference type="ARBA" id="ARBA00030836"/>
    </source>
</evidence>
<evidence type="ECO:0000256" key="2">
    <source>
        <dbReference type="ARBA" id="ARBA00019191"/>
    </source>
</evidence>
<dbReference type="PANTHER" id="PTHR23402">
    <property type="entry name" value="PROTEASE FAMILY C15 PYROGLUTAMYL-PEPTIDASE I-RELATED"/>
    <property type="match status" value="1"/>
</dbReference>
<reference evidence="9 10" key="1">
    <citation type="submission" date="2016-04" db="EMBL/GenBank/DDBJ databases">
        <title>Peptidophaga gingivicola gen. nov., sp. nov., isolated from human subgingival plaque.</title>
        <authorList>
            <person name="Beall C.J."/>
            <person name="Mokrzan E.M."/>
            <person name="Griffen A.L."/>
            <person name="Leys E.J."/>
        </authorList>
    </citation>
    <scope>NUCLEOTIDE SEQUENCE [LARGE SCALE GENOMIC DNA]</scope>
    <source>
        <strain evidence="9 10">BA112</strain>
    </source>
</reference>
<dbReference type="PANTHER" id="PTHR23402:SF1">
    <property type="entry name" value="PYROGLUTAMYL-PEPTIDASE I"/>
    <property type="match status" value="1"/>
</dbReference>
<keyword evidence="3" id="KW-0963">Cytoplasm</keyword>
<dbReference type="STRING" id="1823756.A4H34_06940"/>
<dbReference type="GO" id="GO:0016920">
    <property type="term" value="F:pyroglutamyl-peptidase activity"/>
    <property type="evidence" value="ECO:0007669"/>
    <property type="project" value="InterPro"/>
</dbReference>
<dbReference type="PIRSF" id="PIRSF015592">
    <property type="entry name" value="Prld-crbxl_pptds"/>
    <property type="match status" value="1"/>
</dbReference>
<accession>A0A179B651</accession>
<evidence type="ECO:0000256" key="3">
    <source>
        <dbReference type="ARBA" id="ARBA00022490"/>
    </source>
</evidence>
<dbReference type="OrthoDB" id="9812943at2"/>
<dbReference type="PRINTS" id="PR00706">
    <property type="entry name" value="PYROGLUPTASE"/>
</dbReference>
<comment type="caution">
    <text evidence="9">The sequence shown here is derived from an EMBL/GenBank/DDBJ whole genome shotgun (WGS) entry which is preliminary data.</text>
</comment>
<evidence type="ECO:0000256" key="8">
    <source>
        <dbReference type="ARBA" id="ARBA00031559"/>
    </source>
</evidence>
<keyword evidence="4" id="KW-0645">Protease</keyword>
<dbReference type="InterPro" id="IPR036440">
    <property type="entry name" value="Peptidase_C15-like_sf"/>
</dbReference>
<dbReference type="InterPro" id="IPR016125">
    <property type="entry name" value="Peptidase_C15-like"/>
</dbReference>
<dbReference type="Proteomes" id="UP000078368">
    <property type="component" value="Unassembled WGS sequence"/>
</dbReference>
<comment type="similarity">
    <text evidence="1">Belongs to the peptidase C15 family.</text>
</comment>
<evidence type="ECO:0000256" key="6">
    <source>
        <dbReference type="ARBA" id="ARBA00022807"/>
    </source>
</evidence>
<name>A0A179B651_9ACTO</name>
<dbReference type="SUPFAM" id="SSF53182">
    <property type="entry name" value="Pyrrolidone carboxyl peptidase (pyroglutamate aminopeptidase)"/>
    <property type="match status" value="1"/>
</dbReference>
<evidence type="ECO:0000256" key="1">
    <source>
        <dbReference type="ARBA" id="ARBA00006641"/>
    </source>
</evidence>
<evidence type="ECO:0000256" key="4">
    <source>
        <dbReference type="ARBA" id="ARBA00022670"/>
    </source>
</evidence>
<keyword evidence="5" id="KW-0378">Hydrolase</keyword>
<dbReference type="GO" id="GO:0005829">
    <property type="term" value="C:cytosol"/>
    <property type="evidence" value="ECO:0007669"/>
    <property type="project" value="InterPro"/>
</dbReference>
<keyword evidence="10" id="KW-1185">Reference proteome</keyword>
<evidence type="ECO:0000256" key="5">
    <source>
        <dbReference type="ARBA" id="ARBA00022801"/>
    </source>
</evidence>
<dbReference type="GO" id="GO:0006508">
    <property type="term" value="P:proteolysis"/>
    <property type="evidence" value="ECO:0007669"/>
    <property type="project" value="UniProtKB-KW"/>
</dbReference>
<dbReference type="EMBL" id="LVZK01000001">
    <property type="protein sequence ID" value="OAP86839.1"/>
    <property type="molecule type" value="Genomic_DNA"/>
</dbReference>
<sequence length="206" mass="21725">MEVLITGFEPFGDNAANPTQKLVEILSTDYAPSQQNCGQLRTQLLPVSFTRARAQIQLLAAKFHPRVVLCTGLFAKARSLLVERIAVNEQAGADNDGLTLSGGKVDAAGADGLFATIDTARLSDFLAQRGLRTEISWHAGTYVCNTALYTAVQSAGAYGGKAGFLHVPADVDVHALAAALYEWVEAESELAAAGQKARAGRSSTTS</sequence>
<dbReference type="Pfam" id="PF01470">
    <property type="entry name" value="Peptidase_C15"/>
    <property type="match status" value="1"/>
</dbReference>
<evidence type="ECO:0000313" key="9">
    <source>
        <dbReference type="EMBL" id="OAP86839.1"/>
    </source>
</evidence>
<evidence type="ECO:0000313" key="10">
    <source>
        <dbReference type="Proteomes" id="UP000078368"/>
    </source>
</evidence>
<dbReference type="InterPro" id="IPR000816">
    <property type="entry name" value="Peptidase_C15"/>
</dbReference>
<dbReference type="AlphaFoldDB" id="A0A179B651"/>
<proteinExistence type="inferred from homology"/>